<keyword evidence="2" id="KW-0812">Transmembrane</keyword>
<dbReference type="AlphaFoldDB" id="A0A8H4Q0X8"/>
<feature type="transmembrane region" description="Helical" evidence="2">
    <location>
        <begin position="49"/>
        <end position="68"/>
    </location>
</feature>
<keyword evidence="2" id="KW-0472">Membrane</keyword>
<dbReference type="InterPro" id="IPR013945">
    <property type="entry name" value="Pkr1"/>
</dbReference>
<evidence type="ECO:0000313" key="4">
    <source>
        <dbReference type="Proteomes" id="UP000562929"/>
    </source>
</evidence>
<dbReference type="Pfam" id="PF08636">
    <property type="entry name" value="Pkr1"/>
    <property type="match status" value="1"/>
</dbReference>
<reference evidence="3 4" key="1">
    <citation type="journal article" date="2020" name="G3 (Bethesda)">
        <title>Genetic Underpinnings of Host Manipulation by Ophiocordyceps as Revealed by Comparative Transcriptomics.</title>
        <authorList>
            <person name="Will I."/>
            <person name="Das B."/>
            <person name="Trinh T."/>
            <person name="Brachmann A."/>
            <person name="Ohm R.A."/>
            <person name="de Bekker C."/>
        </authorList>
    </citation>
    <scope>NUCLEOTIDE SEQUENCE [LARGE SCALE GENOMIC DNA]</scope>
    <source>
        <strain evidence="3 4">EC05</strain>
    </source>
</reference>
<feature type="transmembrane region" description="Helical" evidence="2">
    <location>
        <begin position="21"/>
        <end position="43"/>
    </location>
</feature>
<evidence type="ECO:0000313" key="3">
    <source>
        <dbReference type="EMBL" id="KAF4581139.1"/>
    </source>
</evidence>
<sequence length="106" mass="11275">MASSLATDLWDAIFTPGTTPALLRATNMSFACLQLVLGALLAATTSPHFVVLSGLCAVLWYSVNWFVAEMEAETRKMSSSPSRGDESSDTEVEESVAGSRWAGVEA</sequence>
<accession>A0A8H4Q0X8</accession>
<gene>
    <name evidence="3" type="ORF">GQ602_007276</name>
</gene>
<organism evidence="3 4">
    <name type="scientific">Ophiocordyceps camponoti-floridani</name>
    <dbReference type="NCBI Taxonomy" id="2030778"/>
    <lineage>
        <taxon>Eukaryota</taxon>
        <taxon>Fungi</taxon>
        <taxon>Dikarya</taxon>
        <taxon>Ascomycota</taxon>
        <taxon>Pezizomycotina</taxon>
        <taxon>Sordariomycetes</taxon>
        <taxon>Hypocreomycetidae</taxon>
        <taxon>Hypocreales</taxon>
        <taxon>Ophiocordycipitaceae</taxon>
        <taxon>Ophiocordyceps</taxon>
    </lineage>
</organism>
<evidence type="ECO:0000256" key="2">
    <source>
        <dbReference type="SAM" id="Phobius"/>
    </source>
</evidence>
<name>A0A8H4Q0X8_9HYPO</name>
<dbReference type="PANTHER" id="PTHR28251:SF1">
    <property type="entry name" value="V-TYPE ATPASE ASSEMBLY FACTOR PKR1"/>
    <property type="match status" value="1"/>
</dbReference>
<dbReference type="Proteomes" id="UP000562929">
    <property type="component" value="Unassembled WGS sequence"/>
</dbReference>
<keyword evidence="4" id="KW-1185">Reference proteome</keyword>
<dbReference type="GO" id="GO:0005789">
    <property type="term" value="C:endoplasmic reticulum membrane"/>
    <property type="evidence" value="ECO:0007669"/>
    <property type="project" value="TreeGrafter"/>
</dbReference>
<feature type="region of interest" description="Disordered" evidence="1">
    <location>
        <begin position="73"/>
        <end position="106"/>
    </location>
</feature>
<dbReference type="OrthoDB" id="9626941at2759"/>
<proteinExistence type="predicted"/>
<dbReference type="GO" id="GO:0070072">
    <property type="term" value="P:vacuolar proton-transporting V-type ATPase complex assembly"/>
    <property type="evidence" value="ECO:0007669"/>
    <property type="project" value="InterPro"/>
</dbReference>
<dbReference type="PANTHER" id="PTHR28251">
    <property type="entry name" value="V-TYPE ATPASE ASSEMBLY FACTOR PKR1"/>
    <property type="match status" value="1"/>
</dbReference>
<evidence type="ECO:0000256" key="1">
    <source>
        <dbReference type="SAM" id="MobiDB-lite"/>
    </source>
</evidence>
<protein>
    <submittedName>
        <fullName evidence="3">Endoplasmic reticulum, protein Pkr1</fullName>
    </submittedName>
</protein>
<comment type="caution">
    <text evidence="3">The sequence shown here is derived from an EMBL/GenBank/DDBJ whole genome shotgun (WGS) entry which is preliminary data.</text>
</comment>
<dbReference type="EMBL" id="JAACLJ010000009">
    <property type="protein sequence ID" value="KAF4581139.1"/>
    <property type="molecule type" value="Genomic_DNA"/>
</dbReference>
<keyword evidence="2" id="KW-1133">Transmembrane helix</keyword>